<dbReference type="Proteomes" id="UP001159363">
    <property type="component" value="Chromosome 1"/>
</dbReference>
<organism evidence="1 2">
    <name type="scientific">Dryococelus australis</name>
    <dbReference type="NCBI Taxonomy" id="614101"/>
    <lineage>
        <taxon>Eukaryota</taxon>
        <taxon>Metazoa</taxon>
        <taxon>Ecdysozoa</taxon>
        <taxon>Arthropoda</taxon>
        <taxon>Hexapoda</taxon>
        <taxon>Insecta</taxon>
        <taxon>Pterygota</taxon>
        <taxon>Neoptera</taxon>
        <taxon>Polyneoptera</taxon>
        <taxon>Phasmatodea</taxon>
        <taxon>Verophasmatodea</taxon>
        <taxon>Anareolatae</taxon>
        <taxon>Phasmatidae</taxon>
        <taxon>Eurycanthinae</taxon>
        <taxon>Dryococelus</taxon>
    </lineage>
</organism>
<evidence type="ECO:0000313" key="1">
    <source>
        <dbReference type="EMBL" id="KAJ8895854.1"/>
    </source>
</evidence>
<proteinExistence type="predicted"/>
<gene>
    <name evidence="1" type="ORF">PR048_001193</name>
</gene>
<keyword evidence="2" id="KW-1185">Reference proteome</keyword>
<protein>
    <submittedName>
        <fullName evidence="1">Uncharacterized protein</fullName>
    </submittedName>
</protein>
<comment type="caution">
    <text evidence="1">The sequence shown here is derived from an EMBL/GenBank/DDBJ whole genome shotgun (WGS) entry which is preliminary data.</text>
</comment>
<sequence>MEAELDWTFDELWQLVHDTQATNEFMESHHEAYTEGVLYHCCQAESELQCRATHQQQFHWPGINQAMLHQVSACTQCQTPSYATMMVKRATTVQGTHSTL</sequence>
<accession>A0ABQ9II09</accession>
<name>A0ABQ9II09_9NEOP</name>
<reference evidence="1 2" key="1">
    <citation type="submission" date="2023-02" db="EMBL/GenBank/DDBJ databases">
        <title>LHISI_Scaffold_Assembly.</title>
        <authorList>
            <person name="Stuart O.P."/>
            <person name="Cleave R."/>
            <person name="Magrath M.J.L."/>
            <person name="Mikheyev A.S."/>
        </authorList>
    </citation>
    <scope>NUCLEOTIDE SEQUENCE [LARGE SCALE GENOMIC DNA]</scope>
    <source>
        <strain evidence="1">Daus_M_001</strain>
        <tissue evidence="1">Leg muscle</tissue>
    </source>
</reference>
<dbReference type="EMBL" id="JARBHB010000001">
    <property type="protein sequence ID" value="KAJ8895854.1"/>
    <property type="molecule type" value="Genomic_DNA"/>
</dbReference>
<evidence type="ECO:0000313" key="2">
    <source>
        <dbReference type="Proteomes" id="UP001159363"/>
    </source>
</evidence>